<dbReference type="SUPFAM" id="SSF57889">
    <property type="entry name" value="Cysteine-rich domain"/>
    <property type="match status" value="2"/>
</dbReference>
<dbReference type="STRING" id="93759.A0A1R3GSP7"/>
<evidence type="ECO:0000313" key="4">
    <source>
        <dbReference type="Proteomes" id="UP000187203"/>
    </source>
</evidence>
<reference evidence="4" key="1">
    <citation type="submission" date="2013-09" db="EMBL/GenBank/DDBJ databases">
        <title>Corchorus olitorius genome sequencing.</title>
        <authorList>
            <person name="Alam M."/>
            <person name="Haque M.S."/>
            <person name="Islam M.S."/>
            <person name="Emdad E.M."/>
            <person name="Islam M.M."/>
            <person name="Ahmed B."/>
            <person name="Halim A."/>
            <person name="Hossen Q.M.M."/>
            <person name="Hossain M.Z."/>
            <person name="Ahmed R."/>
            <person name="Khan M.M."/>
            <person name="Islam R."/>
            <person name="Rashid M.M."/>
            <person name="Khan S.A."/>
            <person name="Rahman M.S."/>
            <person name="Alam M."/>
            <person name="Yahiya A.S."/>
            <person name="Khan M.S."/>
            <person name="Azam M.S."/>
            <person name="Haque T."/>
            <person name="Lashkar M.Z.H."/>
            <person name="Akhand A.I."/>
            <person name="Morshed G."/>
            <person name="Roy S."/>
            <person name="Uddin K.S."/>
            <person name="Rabeya T."/>
            <person name="Hossain A.S."/>
            <person name="Chowdhury A."/>
            <person name="Snigdha A.R."/>
            <person name="Mortoza M.S."/>
            <person name="Matin S.A."/>
            <person name="Hoque S.M.E."/>
            <person name="Islam M.K."/>
            <person name="Roy D.K."/>
            <person name="Haider R."/>
            <person name="Moosa M.M."/>
            <person name="Elias S.M."/>
            <person name="Hasan A.M."/>
            <person name="Jahan S."/>
            <person name="Shafiuddin M."/>
            <person name="Mahmood N."/>
            <person name="Shommy N.S."/>
        </authorList>
    </citation>
    <scope>NUCLEOTIDE SEQUENCE [LARGE SCALE GENOMIC DNA]</scope>
    <source>
        <strain evidence="4">cv. O-4</strain>
    </source>
</reference>
<name>A0A1R3GSP7_9ROSI</name>
<sequence length="214" mass="24943">MLLRSKWQNNFIWRFGDTLGPKMAKPKHLKHSPLRPCVNHFSHSHPLRPIDQIQAEDELICSGCGLEVTGRTFICSKSWCDFLVHKSCFDLEFELQHKSHPQHTLKLLSTPPHNYSRKIYFCNACRDYGTGFDYHCKICQYDLHVGCANLPKTLKHKDHQHLLTLYYSFTSIKDSIQSFVCDLCGQNVPNGIWVYYCEQCDFGIHSRCTIPDKY</sequence>
<dbReference type="PANTHER" id="PTHR46288:SF27">
    <property type="entry name" value="CYSTEINE_HISTIDINE-RICH C1 DOMAIN FAMILY PROTEIN"/>
    <property type="match status" value="1"/>
</dbReference>
<keyword evidence="1" id="KW-0677">Repeat</keyword>
<evidence type="ECO:0000259" key="2">
    <source>
        <dbReference type="Pfam" id="PF03107"/>
    </source>
</evidence>
<dbReference type="Pfam" id="PF03107">
    <property type="entry name" value="C1_2"/>
    <property type="match status" value="3"/>
</dbReference>
<dbReference type="InterPro" id="IPR004146">
    <property type="entry name" value="DC1"/>
</dbReference>
<dbReference type="InterPro" id="IPR046349">
    <property type="entry name" value="C1-like_sf"/>
</dbReference>
<dbReference type="EMBL" id="AWUE01021772">
    <property type="protein sequence ID" value="OMO61077.1"/>
    <property type="molecule type" value="Genomic_DNA"/>
</dbReference>
<evidence type="ECO:0000313" key="3">
    <source>
        <dbReference type="EMBL" id="OMO61077.1"/>
    </source>
</evidence>
<proteinExistence type="predicted"/>
<dbReference type="AlphaFoldDB" id="A0A1R3GSP7"/>
<keyword evidence="4" id="KW-1185">Reference proteome</keyword>
<comment type="caution">
    <text evidence="3">The sequence shown here is derived from an EMBL/GenBank/DDBJ whole genome shotgun (WGS) entry which is preliminary data.</text>
</comment>
<feature type="domain" description="DC1" evidence="2">
    <location>
        <begin position="41"/>
        <end position="88"/>
    </location>
</feature>
<dbReference type="Proteomes" id="UP000187203">
    <property type="component" value="Unassembled WGS sequence"/>
</dbReference>
<organism evidence="3 4">
    <name type="scientific">Corchorus olitorius</name>
    <dbReference type="NCBI Taxonomy" id="93759"/>
    <lineage>
        <taxon>Eukaryota</taxon>
        <taxon>Viridiplantae</taxon>
        <taxon>Streptophyta</taxon>
        <taxon>Embryophyta</taxon>
        <taxon>Tracheophyta</taxon>
        <taxon>Spermatophyta</taxon>
        <taxon>Magnoliopsida</taxon>
        <taxon>eudicotyledons</taxon>
        <taxon>Gunneridae</taxon>
        <taxon>Pentapetalae</taxon>
        <taxon>rosids</taxon>
        <taxon>malvids</taxon>
        <taxon>Malvales</taxon>
        <taxon>Malvaceae</taxon>
        <taxon>Grewioideae</taxon>
        <taxon>Apeibeae</taxon>
        <taxon>Corchorus</taxon>
    </lineage>
</organism>
<evidence type="ECO:0000256" key="1">
    <source>
        <dbReference type="ARBA" id="ARBA00022737"/>
    </source>
</evidence>
<accession>A0A1R3GSP7</accession>
<dbReference type="OrthoDB" id="1884766at2759"/>
<gene>
    <name evidence="3" type="ORF">COLO4_33579</name>
</gene>
<protein>
    <submittedName>
        <fullName evidence="3">DC1 domain-containing protein</fullName>
    </submittedName>
</protein>
<dbReference type="PANTHER" id="PTHR46288">
    <property type="entry name" value="PHORBOL-ESTER/DAG-TYPE DOMAIN-CONTAINING PROTEIN"/>
    <property type="match status" value="1"/>
</dbReference>
<feature type="domain" description="DC1" evidence="2">
    <location>
        <begin position="98"/>
        <end position="148"/>
    </location>
</feature>
<feature type="domain" description="DC1" evidence="2">
    <location>
        <begin position="158"/>
        <end position="208"/>
    </location>
</feature>